<feature type="coiled-coil region" evidence="1">
    <location>
        <begin position="140"/>
        <end position="214"/>
    </location>
</feature>
<accession>A0A2I1GJS0</accession>
<dbReference type="VEuPathDB" id="FungiDB:RhiirFUN_022685"/>
<name>A0A2I1GJS0_9GLOM</name>
<dbReference type="Proteomes" id="UP000234323">
    <property type="component" value="Unassembled WGS sequence"/>
</dbReference>
<gene>
    <name evidence="2" type="ORF">RhiirA4_543614</name>
</gene>
<protein>
    <submittedName>
        <fullName evidence="2">Uncharacterized protein</fullName>
    </submittedName>
</protein>
<reference evidence="2 3" key="1">
    <citation type="submission" date="2015-10" db="EMBL/GenBank/DDBJ databases">
        <title>Genome analyses suggest a sexual origin of heterokaryosis in a supposedly ancient asexual fungus.</title>
        <authorList>
            <person name="Ropars J."/>
            <person name="Sedzielewska K."/>
            <person name="Noel J."/>
            <person name="Charron P."/>
            <person name="Farinelli L."/>
            <person name="Marton T."/>
            <person name="Kruger M."/>
            <person name="Pelin A."/>
            <person name="Brachmann A."/>
            <person name="Corradi N."/>
        </authorList>
    </citation>
    <scope>NUCLEOTIDE SEQUENCE [LARGE SCALE GENOMIC DNA]</scope>
    <source>
        <strain evidence="2 3">A4</strain>
    </source>
</reference>
<dbReference type="VEuPathDB" id="FungiDB:RhiirA1_458003"/>
<keyword evidence="1" id="KW-0175">Coiled coil</keyword>
<dbReference type="VEuPathDB" id="FungiDB:FUN_017375"/>
<proteinExistence type="predicted"/>
<dbReference type="AlphaFoldDB" id="A0A2I1GJS0"/>
<comment type="caution">
    <text evidence="2">The sequence shown here is derived from an EMBL/GenBank/DDBJ whole genome shotgun (WGS) entry which is preliminary data.</text>
</comment>
<sequence length="505" mass="59285">MITKEEILACINSVNLNVNPYETLWRGKVESYSEKTQGFVNKEKISVIKLRDIADGQTYKLVKKTSDLSADLLVRLERKCQVYYLWSRTKLYGSESFVYEGNWRNINYYWTLFPQEDFEGSFPYSLNEHLVKNFLMNEKLVSLKEENASLTKKLRQSEEQNLQLQQLLGQFQEQQIQIKQEEIEQTVYNAKIKIEELQTLLTNLRIDFKNASIDQILTQQQALQSNELRLFYQPPGDINIYNDVTCKITLQDYHQNVNDNYDYEFFYQFPDDIRHANIIPGRQYWERIRTLKETTFQPEEVEDLVSAYSRNNDNIQECESSKSNTIIIQRKFRTEDLYYVLLLTKILVLRFTQEVVTDTGEKMTTESSLLNIEGSSIGKKVVSKNKMMISPEEHLSNDLIPELLVDKILNLEEHNDTKDKGKLRTDVNLRVVDIKLLIQHIANQIGKAIISYKEYFFNSFYEELSVYFTGYPPTTRLQSIEIEKDVLMQISDNGKLVALLIRNAE</sequence>
<evidence type="ECO:0000313" key="2">
    <source>
        <dbReference type="EMBL" id="PKY46878.1"/>
    </source>
</evidence>
<organism evidence="2 3">
    <name type="scientific">Rhizophagus irregularis</name>
    <dbReference type="NCBI Taxonomy" id="588596"/>
    <lineage>
        <taxon>Eukaryota</taxon>
        <taxon>Fungi</taxon>
        <taxon>Fungi incertae sedis</taxon>
        <taxon>Mucoromycota</taxon>
        <taxon>Glomeromycotina</taxon>
        <taxon>Glomeromycetes</taxon>
        <taxon>Glomerales</taxon>
        <taxon>Glomeraceae</taxon>
        <taxon>Rhizophagus</taxon>
    </lineage>
</organism>
<evidence type="ECO:0000313" key="3">
    <source>
        <dbReference type="Proteomes" id="UP000234323"/>
    </source>
</evidence>
<keyword evidence="3" id="KW-1185">Reference proteome</keyword>
<dbReference type="VEuPathDB" id="FungiDB:RhiirFUN_022686"/>
<evidence type="ECO:0000256" key="1">
    <source>
        <dbReference type="SAM" id="Coils"/>
    </source>
</evidence>
<dbReference type="EMBL" id="LLXI01000493">
    <property type="protein sequence ID" value="PKY46878.1"/>
    <property type="molecule type" value="Genomic_DNA"/>
</dbReference>
<dbReference type="VEuPathDB" id="FungiDB:FUN_017376"/>
<dbReference type="VEuPathDB" id="FungiDB:RhiirA1_393443"/>